<organism evidence="1 2">
    <name type="scientific">Chitinophaga hostae</name>
    <dbReference type="NCBI Taxonomy" id="2831022"/>
    <lineage>
        <taxon>Bacteria</taxon>
        <taxon>Pseudomonadati</taxon>
        <taxon>Bacteroidota</taxon>
        <taxon>Chitinophagia</taxon>
        <taxon>Chitinophagales</taxon>
        <taxon>Chitinophagaceae</taxon>
        <taxon>Chitinophaga</taxon>
    </lineage>
</organism>
<dbReference type="Proteomes" id="UP000676386">
    <property type="component" value="Unassembled WGS sequence"/>
</dbReference>
<evidence type="ECO:0000313" key="1">
    <source>
        <dbReference type="EMBL" id="MBS0027305.1"/>
    </source>
</evidence>
<dbReference type="EMBL" id="JAGTXB010000003">
    <property type="protein sequence ID" value="MBS0027305.1"/>
    <property type="molecule type" value="Genomic_DNA"/>
</dbReference>
<protein>
    <recommendedName>
        <fullName evidence="3">Lipoprotein</fullName>
    </recommendedName>
</protein>
<comment type="caution">
    <text evidence="1">The sequence shown here is derived from an EMBL/GenBank/DDBJ whole genome shotgun (WGS) entry which is preliminary data.</text>
</comment>
<gene>
    <name evidence="1" type="ORF">KE626_08295</name>
</gene>
<keyword evidence="2" id="KW-1185">Reference proteome</keyword>
<dbReference type="RefSeq" id="WP_211972408.1">
    <property type="nucleotide sequence ID" value="NZ_JAGTXB010000003.1"/>
</dbReference>
<proteinExistence type="predicted"/>
<dbReference type="PROSITE" id="PS51257">
    <property type="entry name" value="PROKAR_LIPOPROTEIN"/>
    <property type="match status" value="1"/>
</dbReference>
<name>A0ABS5IWH1_9BACT</name>
<sequence length="126" mass="13048">MYKRNFIYFLPVILTGLISTSSCKKEGKNDEAHHRSVVAGGPSGTAGTCGDSTIYGVITSNLTLKSCKIYKLDGLVYVSNNATLTIEAGTVIKGIKGIPAIGGNPGTPSGSLIVTRGAKVMAIIIC</sequence>
<evidence type="ECO:0000313" key="2">
    <source>
        <dbReference type="Proteomes" id="UP000676386"/>
    </source>
</evidence>
<accession>A0ABS5IWH1</accession>
<reference evidence="1 2" key="1">
    <citation type="submission" date="2021-04" db="EMBL/GenBank/DDBJ databases">
        <title>Chitinophaga sp. nov., isolated from the rhizosphere soil.</title>
        <authorList>
            <person name="He S."/>
        </authorList>
    </citation>
    <scope>NUCLEOTIDE SEQUENCE [LARGE SCALE GENOMIC DNA]</scope>
    <source>
        <strain evidence="1 2">2R12</strain>
    </source>
</reference>
<evidence type="ECO:0008006" key="3">
    <source>
        <dbReference type="Google" id="ProtNLM"/>
    </source>
</evidence>